<name>D8U305_VOLCA</name>
<dbReference type="InParanoid" id="D8U305"/>
<proteinExistence type="predicted"/>
<feature type="compositionally biased region" description="Acidic residues" evidence="1">
    <location>
        <begin position="31"/>
        <end position="54"/>
    </location>
</feature>
<organism evidence="3">
    <name type="scientific">Volvox carteri f. nagariensis</name>
    <dbReference type="NCBI Taxonomy" id="3068"/>
    <lineage>
        <taxon>Eukaryota</taxon>
        <taxon>Viridiplantae</taxon>
        <taxon>Chlorophyta</taxon>
        <taxon>core chlorophytes</taxon>
        <taxon>Chlorophyceae</taxon>
        <taxon>CS clade</taxon>
        <taxon>Chlamydomonadales</taxon>
        <taxon>Volvocaceae</taxon>
        <taxon>Volvox</taxon>
    </lineage>
</organism>
<dbReference type="AlphaFoldDB" id="D8U305"/>
<protein>
    <submittedName>
        <fullName evidence="2">Uncharacterized protein</fullName>
    </submittedName>
</protein>
<dbReference type="EMBL" id="GL378354">
    <property type="protein sequence ID" value="EFJ45991.1"/>
    <property type="molecule type" value="Genomic_DNA"/>
</dbReference>
<evidence type="ECO:0000313" key="3">
    <source>
        <dbReference type="Proteomes" id="UP000001058"/>
    </source>
</evidence>
<accession>D8U305</accession>
<dbReference type="KEGG" id="vcn:VOLCADRAFT_93770"/>
<gene>
    <name evidence="2" type="ORF">VOLCADRAFT_93770</name>
</gene>
<feature type="region of interest" description="Disordered" evidence="1">
    <location>
        <begin position="1"/>
        <end position="54"/>
    </location>
</feature>
<evidence type="ECO:0000313" key="2">
    <source>
        <dbReference type="EMBL" id="EFJ45991.1"/>
    </source>
</evidence>
<evidence type="ECO:0000256" key="1">
    <source>
        <dbReference type="SAM" id="MobiDB-lite"/>
    </source>
</evidence>
<reference evidence="2 3" key="1">
    <citation type="journal article" date="2010" name="Science">
        <title>Genomic analysis of organismal complexity in the multicellular green alga Volvox carteri.</title>
        <authorList>
            <person name="Prochnik S.E."/>
            <person name="Umen J."/>
            <person name="Nedelcu A.M."/>
            <person name="Hallmann A."/>
            <person name="Miller S.M."/>
            <person name="Nishii I."/>
            <person name="Ferris P."/>
            <person name="Kuo A."/>
            <person name="Mitros T."/>
            <person name="Fritz-Laylin L.K."/>
            <person name="Hellsten U."/>
            <person name="Chapman J."/>
            <person name="Simakov O."/>
            <person name="Rensing S.A."/>
            <person name="Terry A."/>
            <person name="Pangilinan J."/>
            <person name="Kapitonov V."/>
            <person name="Jurka J."/>
            <person name="Salamov A."/>
            <person name="Shapiro H."/>
            <person name="Schmutz J."/>
            <person name="Grimwood J."/>
            <person name="Lindquist E."/>
            <person name="Lucas S."/>
            <person name="Grigoriev I.V."/>
            <person name="Schmitt R."/>
            <person name="Kirk D."/>
            <person name="Rokhsar D.S."/>
        </authorList>
    </citation>
    <scope>NUCLEOTIDE SEQUENCE [LARGE SCALE GENOMIC DNA]</scope>
    <source>
        <strain evidence="3">f. Nagariensis / Eve</strain>
    </source>
</reference>
<sequence length="142" mass="14765">MSHRRQRAAASGAVHLDLHPPDPNVVAVAAEYEDADADADDADADGGGDDDDEEDKLVAVAAADDIVAMPAQVAGSPHAITSKPFSKHISLIFQCSAAVTKPAAPVPPIIQSWSRHVRLHLGDPNGDPNGVASSKKPPTGYY</sequence>
<keyword evidence="3" id="KW-1185">Reference proteome</keyword>
<dbReference type="GeneID" id="9627788"/>
<dbReference type="Proteomes" id="UP000001058">
    <property type="component" value="Unassembled WGS sequence"/>
</dbReference>
<dbReference type="RefSeq" id="XP_002953069.1">
    <property type="nucleotide sequence ID" value="XM_002953023.1"/>
</dbReference>
<feature type="region of interest" description="Disordered" evidence="1">
    <location>
        <begin position="121"/>
        <end position="142"/>
    </location>
</feature>